<dbReference type="OrthoDB" id="10575266at2759"/>
<sequence>MRGSDARRSAGRNSAGPRPQGVNDIRRYVDIQLAAQGLIKVSIAFKSRTPLGDIFGDIEPSPLPTTSLLGEAPRFA</sequence>
<comment type="caution">
    <text evidence="2">The sequence shown here is derived from an EMBL/GenBank/DDBJ whole genome shotgun (WGS) entry which is preliminary data.</text>
</comment>
<gene>
    <name evidence="2" type="ORF">PMACD_LOCUS2450</name>
</gene>
<accession>A0A821N9H5</accession>
<evidence type="ECO:0000313" key="3">
    <source>
        <dbReference type="Proteomes" id="UP000663880"/>
    </source>
</evidence>
<evidence type="ECO:0000256" key="1">
    <source>
        <dbReference type="SAM" id="MobiDB-lite"/>
    </source>
</evidence>
<protein>
    <submittedName>
        <fullName evidence="2">Uncharacterized protein</fullName>
    </submittedName>
</protein>
<proteinExistence type="predicted"/>
<evidence type="ECO:0000313" key="2">
    <source>
        <dbReference type="EMBL" id="CAF4783072.1"/>
    </source>
</evidence>
<dbReference type="Proteomes" id="UP000663880">
    <property type="component" value="Unassembled WGS sequence"/>
</dbReference>
<reference evidence="2" key="1">
    <citation type="submission" date="2021-02" db="EMBL/GenBank/DDBJ databases">
        <authorList>
            <person name="Steward A R."/>
        </authorList>
    </citation>
    <scope>NUCLEOTIDE SEQUENCE</scope>
</reference>
<feature type="region of interest" description="Disordered" evidence="1">
    <location>
        <begin position="1"/>
        <end position="22"/>
    </location>
</feature>
<dbReference type="AlphaFoldDB" id="A0A821N9H5"/>
<name>A0A821N9H5_9NEOP</name>
<dbReference type="EMBL" id="CAJOBZ010000004">
    <property type="protein sequence ID" value="CAF4783072.1"/>
    <property type="molecule type" value="Genomic_DNA"/>
</dbReference>
<organism evidence="2 3">
    <name type="scientific">Pieris macdunnoughi</name>
    <dbReference type="NCBI Taxonomy" id="345717"/>
    <lineage>
        <taxon>Eukaryota</taxon>
        <taxon>Metazoa</taxon>
        <taxon>Ecdysozoa</taxon>
        <taxon>Arthropoda</taxon>
        <taxon>Hexapoda</taxon>
        <taxon>Insecta</taxon>
        <taxon>Pterygota</taxon>
        <taxon>Neoptera</taxon>
        <taxon>Endopterygota</taxon>
        <taxon>Lepidoptera</taxon>
        <taxon>Glossata</taxon>
        <taxon>Ditrysia</taxon>
        <taxon>Papilionoidea</taxon>
        <taxon>Pieridae</taxon>
        <taxon>Pierinae</taxon>
        <taxon>Pieris</taxon>
    </lineage>
</organism>
<keyword evidence="3" id="KW-1185">Reference proteome</keyword>